<accession>A0A1F6FPU0</accession>
<name>A0A1F6FPU0_9BACT</name>
<gene>
    <name evidence="1" type="ORF">A3H15_00605</name>
</gene>
<comment type="caution">
    <text evidence="1">The sequence shown here is derived from an EMBL/GenBank/DDBJ whole genome shotgun (WGS) entry which is preliminary data.</text>
</comment>
<dbReference type="AlphaFoldDB" id="A0A1F6FPU0"/>
<protein>
    <submittedName>
        <fullName evidence="1">Uncharacterized protein</fullName>
    </submittedName>
</protein>
<reference evidence="1 2" key="1">
    <citation type="journal article" date="2016" name="Nat. Commun.">
        <title>Thousands of microbial genomes shed light on interconnected biogeochemical processes in an aquifer system.</title>
        <authorList>
            <person name="Anantharaman K."/>
            <person name="Brown C.T."/>
            <person name="Hug L.A."/>
            <person name="Sharon I."/>
            <person name="Castelle C.J."/>
            <person name="Probst A.J."/>
            <person name="Thomas B.C."/>
            <person name="Singh A."/>
            <person name="Wilkins M.J."/>
            <person name="Karaoz U."/>
            <person name="Brodie E.L."/>
            <person name="Williams K.H."/>
            <person name="Hubbard S.S."/>
            <person name="Banfield J.F."/>
        </authorList>
    </citation>
    <scope>NUCLEOTIDE SEQUENCE [LARGE SCALE GENOMIC DNA]</scope>
</reference>
<proteinExistence type="predicted"/>
<evidence type="ECO:0000313" key="1">
    <source>
        <dbReference type="EMBL" id="OGG87863.1"/>
    </source>
</evidence>
<evidence type="ECO:0000313" key="2">
    <source>
        <dbReference type="Proteomes" id="UP000177968"/>
    </source>
</evidence>
<organism evidence="1 2">
    <name type="scientific">Candidatus Kaiserbacteria bacterium RIFCSPLOWO2_12_FULL_50_28</name>
    <dbReference type="NCBI Taxonomy" id="1798527"/>
    <lineage>
        <taxon>Bacteria</taxon>
        <taxon>Candidatus Kaiseribacteriota</taxon>
    </lineage>
</organism>
<sequence>MARANLIPLVQLQFCYFWSKPQNGAGRGCVQSTGRLEENQILVRVQYIWHSLADNVDTILPEV</sequence>
<dbReference type="Proteomes" id="UP000177968">
    <property type="component" value="Unassembled WGS sequence"/>
</dbReference>
<dbReference type="EMBL" id="MFMO01000019">
    <property type="protein sequence ID" value="OGG87863.1"/>
    <property type="molecule type" value="Genomic_DNA"/>
</dbReference>